<dbReference type="RefSeq" id="WP_145101889.1">
    <property type="nucleotide sequence ID" value="NZ_CP036348.1"/>
</dbReference>
<evidence type="ECO:0008006" key="4">
    <source>
        <dbReference type="Google" id="ProtNLM"/>
    </source>
</evidence>
<feature type="signal peptide" evidence="1">
    <location>
        <begin position="1"/>
        <end position="19"/>
    </location>
</feature>
<sequence length="136" mass="14131" precursor="true">MKNVSKLFIVALLAAPALVGCGSTDPVQVTDAQNLNAQVEGLGDAAGDEESFSKAFVTGAAPENRKDYGARGFQVVGEATVDGDSATVPVKIFGGVYSTSGKDGGRKKPSDATETEQVWTLQRNGDVWKIKDAPLG</sequence>
<dbReference type="OrthoDB" id="274113at2"/>
<keyword evidence="1" id="KW-0732">Signal</keyword>
<protein>
    <recommendedName>
        <fullName evidence="4">DUF4878 domain-containing protein</fullName>
    </recommendedName>
</protein>
<organism evidence="2 3">
    <name type="scientific">Rosistilla carotiformis</name>
    <dbReference type="NCBI Taxonomy" id="2528017"/>
    <lineage>
        <taxon>Bacteria</taxon>
        <taxon>Pseudomonadati</taxon>
        <taxon>Planctomycetota</taxon>
        <taxon>Planctomycetia</taxon>
        <taxon>Pirellulales</taxon>
        <taxon>Pirellulaceae</taxon>
        <taxon>Rosistilla</taxon>
    </lineage>
</organism>
<accession>A0A518K0S4</accession>
<proteinExistence type="predicted"/>
<evidence type="ECO:0000256" key="1">
    <source>
        <dbReference type="SAM" id="SignalP"/>
    </source>
</evidence>
<evidence type="ECO:0000313" key="2">
    <source>
        <dbReference type="EMBL" id="QDV71393.1"/>
    </source>
</evidence>
<gene>
    <name evidence="2" type="ORF">Poly24_51290</name>
</gene>
<dbReference type="Proteomes" id="UP000315082">
    <property type="component" value="Chromosome"/>
</dbReference>
<dbReference type="PROSITE" id="PS51257">
    <property type="entry name" value="PROKAR_LIPOPROTEIN"/>
    <property type="match status" value="1"/>
</dbReference>
<reference evidence="2 3" key="1">
    <citation type="submission" date="2019-02" db="EMBL/GenBank/DDBJ databases">
        <title>Deep-cultivation of Planctomycetes and their phenomic and genomic characterization uncovers novel biology.</title>
        <authorList>
            <person name="Wiegand S."/>
            <person name="Jogler M."/>
            <person name="Boedeker C."/>
            <person name="Pinto D."/>
            <person name="Vollmers J."/>
            <person name="Rivas-Marin E."/>
            <person name="Kohn T."/>
            <person name="Peeters S.H."/>
            <person name="Heuer A."/>
            <person name="Rast P."/>
            <person name="Oberbeckmann S."/>
            <person name="Bunk B."/>
            <person name="Jeske O."/>
            <person name="Meyerdierks A."/>
            <person name="Storesund J.E."/>
            <person name="Kallscheuer N."/>
            <person name="Luecker S."/>
            <person name="Lage O.M."/>
            <person name="Pohl T."/>
            <person name="Merkel B.J."/>
            <person name="Hornburger P."/>
            <person name="Mueller R.-W."/>
            <person name="Bruemmer F."/>
            <person name="Labrenz M."/>
            <person name="Spormann A.M."/>
            <person name="Op den Camp H."/>
            <person name="Overmann J."/>
            <person name="Amann R."/>
            <person name="Jetten M.S.M."/>
            <person name="Mascher T."/>
            <person name="Medema M.H."/>
            <person name="Devos D.P."/>
            <person name="Kaster A.-K."/>
            <person name="Ovreas L."/>
            <person name="Rohde M."/>
            <person name="Galperin M.Y."/>
            <person name="Jogler C."/>
        </authorList>
    </citation>
    <scope>NUCLEOTIDE SEQUENCE [LARGE SCALE GENOMIC DNA]</scope>
    <source>
        <strain evidence="2 3">Poly24</strain>
    </source>
</reference>
<dbReference type="AlphaFoldDB" id="A0A518K0S4"/>
<dbReference type="EMBL" id="CP036348">
    <property type="protein sequence ID" value="QDV71393.1"/>
    <property type="molecule type" value="Genomic_DNA"/>
</dbReference>
<evidence type="ECO:0000313" key="3">
    <source>
        <dbReference type="Proteomes" id="UP000315082"/>
    </source>
</evidence>
<name>A0A518K0S4_9BACT</name>
<dbReference type="KEGG" id="rcf:Poly24_51290"/>
<feature type="chain" id="PRO_5022098794" description="DUF4878 domain-containing protein" evidence="1">
    <location>
        <begin position="20"/>
        <end position="136"/>
    </location>
</feature>
<keyword evidence="3" id="KW-1185">Reference proteome</keyword>